<dbReference type="InterPro" id="IPR005119">
    <property type="entry name" value="LysR_subst-bd"/>
</dbReference>
<organism evidence="6 7">
    <name type="scientific">Comamonas testosteroni TK102</name>
    <dbReference type="NCBI Taxonomy" id="1392005"/>
    <lineage>
        <taxon>Bacteria</taxon>
        <taxon>Pseudomonadati</taxon>
        <taxon>Pseudomonadota</taxon>
        <taxon>Betaproteobacteria</taxon>
        <taxon>Burkholderiales</taxon>
        <taxon>Comamonadaceae</taxon>
        <taxon>Comamonas</taxon>
    </lineage>
</organism>
<dbReference type="HOGENOM" id="CLU_039613_6_3_4"/>
<dbReference type="GO" id="GO:0043565">
    <property type="term" value="F:sequence-specific DNA binding"/>
    <property type="evidence" value="ECO:0007669"/>
    <property type="project" value="TreeGrafter"/>
</dbReference>
<accession>A0A076PWA7</accession>
<proteinExistence type="inferred from homology"/>
<dbReference type="InterPro" id="IPR036390">
    <property type="entry name" value="WH_DNA-bd_sf"/>
</dbReference>
<dbReference type="Proteomes" id="UP000028782">
    <property type="component" value="Chromosome"/>
</dbReference>
<dbReference type="PANTHER" id="PTHR30427">
    <property type="entry name" value="TRANSCRIPTIONAL ACTIVATOR PROTEIN LYSR"/>
    <property type="match status" value="1"/>
</dbReference>
<protein>
    <recommendedName>
        <fullName evidence="5">HTH lysR-type domain-containing protein</fullName>
    </recommendedName>
</protein>
<dbReference type="KEGG" id="ctes:O987_17575"/>
<evidence type="ECO:0000256" key="3">
    <source>
        <dbReference type="ARBA" id="ARBA00023125"/>
    </source>
</evidence>
<dbReference type="GO" id="GO:0003700">
    <property type="term" value="F:DNA-binding transcription factor activity"/>
    <property type="evidence" value="ECO:0007669"/>
    <property type="project" value="InterPro"/>
</dbReference>
<evidence type="ECO:0000256" key="2">
    <source>
        <dbReference type="ARBA" id="ARBA00023015"/>
    </source>
</evidence>
<evidence type="ECO:0000256" key="1">
    <source>
        <dbReference type="ARBA" id="ARBA00009437"/>
    </source>
</evidence>
<keyword evidence="2" id="KW-0805">Transcription regulation</keyword>
<dbReference type="RefSeq" id="WP_034365755.1">
    <property type="nucleotide sequence ID" value="NZ_CP006704.1"/>
</dbReference>
<feature type="domain" description="HTH lysR-type" evidence="5">
    <location>
        <begin position="3"/>
        <end position="60"/>
    </location>
</feature>
<dbReference type="CDD" id="cd08458">
    <property type="entry name" value="PBP2_NocR"/>
    <property type="match status" value="1"/>
</dbReference>
<dbReference type="SUPFAM" id="SSF46785">
    <property type="entry name" value="Winged helix' DNA-binding domain"/>
    <property type="match status" value="1"/>
</dbReference>
<comment type="similarity">
    <text evidence="1">Belongs to the LysR transcriptional regulatory family.</text>
</comment>
<evidence type="ECO:0000313" key="6">
    <source>
        <dbReference type="EMBL" id="AIJ47627.1"/>
    </source>
</evidence>
<evidence type="ECO:0000256" key="4">
    <source>
        <dbReference type="ARBA" id="ARBA00023163"/>
    </source>
</evidence>
<dbReference type="Gene3D" id="3.40.190.290">
    <property type="match status" value="1"/>
</dbReference>
<dbReference type="PANTHER" id="PTHR30427:SF1">
    <property type="entry name" value="TRANSCRIPTIONAL ACTIVATOR PROTEIN LYSR"/>
    <property type="match status" value="1"/>
</dbReference>
<dbReference type="InterPro" id="IPR036388">
    <property type="entry name" value="WH-like_DNA-bd_sf"/>
</dbReference>
<evidence type="ECO:0000259" key="5">
    <source>
        <dbReference type="PROSITE" id="PS50931"/>
    </source>
</evidence>
<dbReference type="InterPro" id="IPR000847">
    <property type="entry name" value="LysR_HTH_N"/>
</dbReference>
<keyword evidence="4" id="KW-0804">Transcription</keyword>
<name>A0A076PWA7_COMTE</name>
<dbReference type="EMBL" id="CP006704">
    <property type="protein sequence ID" value="AIJ47627.1"/>
    <property type="molecule type" value="Genomic_DNA"/>
</dbReference>
<reference evidence="6 7" key="1">
    <citation type="journal article" date="2014" name="Genome Announc.">
        <title>Complete Genome Sequence of Polychlorinated Biphenyl Degrader Comamonas testosteroni TK102 (NBRC 109938).</title>
        <authorList>
            <person name="Fukuda K."/>
            <person name="Hosoyama A."/>
            <person name="Tsuchikane K."/>
            <person name="Ohji S."/>
            <person name="Yamazoe A."/>
            <person name="Fujita N."/>
            <person name="Shintani M."/>
            <person name="Kimbara K."/>
        </authorList>
    </citation>
    <scope>NUCLEOTIDE SEQUENCE [LARGE SCALE GENOMIC DNA]</scope>
    <source>
        <strain evidence="6">TK102</strain>
    </source>
</reference>
<dbReference type="Gene3D" id="1.10.10.10">
    <property type="entry name" value="Winged helix-like DNA-binding domain superfamily/Winged helix DNA-binding domain"/>
    <property type="match status" value="1"/>
</dbReference>
<sequence length="297" mass="33009">MELNPRQLDAFRKVMLTGSMTVAAERLQVSQPAVSRLIKDLEKTIGIRLFRREGNRLIPGAEAQVLFREVDLFYRGIEQVERVARDLKSVRIGRLRIASLSALALNVLCECINQYSASRPGVEVSLDVRNSLSVLELAAANQIDVGFVHQLKAEYPGVDTFPLKSVPAVCVMQASHRLAAQDSVHLHDLSGEQIISLGQNNPLRVRLESALSDAGVDYQRPIETTLAYSACNFVRGNLGITVVDPFTAANFKDPLVVSRPLFPMIPFECSYVLPSHQHRPKAVEDFIHTVKEHFEAV</sequence>
<dbReference type="GO" id="GO:0010628">
    <property type="term" value="P:positive regulation of gene expression"/>
    <property type="evidence" value="ECO:0007669"/>
    <property type="project" value="TreeGrafter"/>
</dbReference>
<dbReference type="SUPFAM" id="SSF53850">
    <property type="entry name" value="Periplasmic binding protein-like II"/>
    <property type="match status" value="1"/>
</dbReference>
<keyword evidence="3" id="KW-0238">DNA-binding</keyword>
<dbReference type="PROSITE" id="PS50931">
    <property type="entry name" value="HTH_LYSR"/>
    <property type="match status" value="1"/>
</dbReference>
<gene>
    <name evidence="6" type="ORF">O987_17575</name>
</gene>
<dbReference type="Pfam" id="PF00126">
    <property type="entry name" value="HTH_1"/>
    <property type="match status" value="1"/>
</dbReference>
<evidence type="ECO:0000313" key="7">
    <source>
        <dbReference type="Proteomes" id="UP000028782"/>
    </source>
</evidence>
<dbReference type="PRINTS" id="PR00039">
    <property type="entry name" value="HTHLYSR"/>
</dbReference>
<dbReference type="AlphaFoldDB" id="A0A076PWA7"/>
<dbReference type="Pfam" id="PF03466">
    <property type="entry name" value="LysR_substrate"/>
    <property type="match status" value="1"/>
</dbReference>